<proteinExistence type="inferred from homology"/>
<gene>
    <name evidence="6" type="ordered locus">Rmet_2580</name>
</gene>
<dbReference type="HOGENOM" id="CLU_039613_35_1_4"/>
<reference evidence="7" key="1">
    <citation type="journal article" date="2010" name="PLoS ONE">
        <title>The complete genome sequence of Cupriavidus metallidurans strain CH34, a master survivalist in harsh and anthropogenic environments.</title>
        <authorList>
            <person name="Janssen P.J."/>
            <person name="Van Houdt R."/>
            <person name="Moors H."/>
            <person name="Monsieurs P."/>
            <person name="Morin N."/>
            <person name="Michaux A."/>
            <person name="Benotmane M.A."/>
            <person name="Leys N."/>
            <person name="Vallaeys T."/>
            <person name="Lapidus A."/>
            <person name="Monchy S."/>
            <person name="Medigue C."/>
            <person name="Taghavi S."/>
            <person name="McCorkle S."/>
            <person name="Dunn J."/>
            <person name="van der Lelie D."/>
            <person name="Mergeay M."/>
        </authorList>
    </citation>
    <scope>NUCLEOTIDE SEQUENCE [LARGE SCALE GENOMIC DNA]</scope>
    <source>
        <strain evidence="7">ATCC 43123 / DSM 2839 / NBRC 102507 / CH34</strain>
    </source>
</reference>
<keyword evidence="4" id="KW-0804">Transcription</keyword>
<dbReference type="PANTHER" id="PTHR30126">
    <property type="entry name" value="HTH-TYPE TRANSCRIPTIONAL REGULATOR"/>
    <property type="match status" value="1"/>
</dbReference>
<dbReference type="eggNOG" id="COG0583">
    <property type="taxonomic scope" value="Bacteria"/>
</dbReference>
<evidence type="ECO:0000256" key="4">
    <source>
        <dbReference type="ARBA" id="ARBA00023163"/>
    </source>
</evidence>
<dbReference type="AlphaFoldDB" id="Q1LK69"/>
<dbReference type="PANTHER" id="PTHR30126:SF4">
    <property type="entry name" value="LYSR FAMILY TRANSCRIPTIONAL REGULATOR"/>
    <property type="match status" value="1"/>
</dbReference>
<sequence>MGRGVSMLGSLGQREYIGGHSIRSSRSENLNMPLSLESLEVLDAIERKGSFAAAAHEMGKVPSALTYVVRKLEEDLDVLLFDRRRHRAELTPAGRALLDEGRHLLRAADDLERRIKRLATGWEASLNITVDDLVNFRALLPVIQDFYAENTATRLRFSKEVLGGAWDALVSNRADLIIGGAYEAPSTQGFQVRALGAMPFVFAVAAHHPLAAVEGPLTTIEIAKHRIVAVGDTSRNLPARTHGVLAGQDVLVVPTMRDKLEAQIRGLGCGWLPAPLAQPHIESGVLQARETVEVRAPGNFKVAWRTNTRGKALQWWTNKLEDPRLAQALLLQPPHSPLDQTD</sequence>
<dbReference type="Pfam" id="PF03466">
    <property type="entry name" value="LysR_substrate"/>
    <property type="match status" value="1"/>
</dbReference>
<evidence type="ECO:0000256" key="1">
    <source>
        <dbReference type="ARBA" id="ARBA00009437"/>
    </source>
</evidence>
<evidence type="ECO:0000313" key="7">
    <source>
        <dbReference type="Proteomes" id="UP000002429"/>
    </source>
</evidence>
<keyword evidence="2" id="KW-0805">Transcription regulation</keyword>
<keyword evidence="3 6" id="KW-0238">DNA-binding</keyword>
<dbReference type="PROSITE" id="PS50931">
    <property type="entry name" value="HTH_LYSR"/>
    <property type="match status" value="1"/>
</dbReference>
<dbReference type="SUPFAM" id="SSF53850">
    <property type="entry name" value="Periplasmic binding protein-like II"/>
    <property type="match status" value="1"/>
</dbReference>
<dbReference type="GO" id="GO:0000976">
    <property type="term" value="F:transcription cis-regulatory region binding"/>
    <property type="evidence" value="ECO:0007669"/>
    <property type="project" value="TreeGrafter"/>
</dbReference>
<organism evidence="6 7">
    <name type="scientific">Cupriavidus metallidurans (strain ATCC 43123 / DSM 2839 / NBRC 102507 / CH34)</name>
    <name type="common">Ralstonia metallidurans</name>
    <dbReference type="NCBI Taxonomy" id="266264"/>
    <lineage>
        <taxon>Bacteria</taxon>
        <taxon>Pseudomonadati</taxon>
        <taxon>Pseudomonadota</taxon>
        <taxon>Betaproteobacteria</taxon>
        <taxon>Burkholderiales</taxon>
        <taxon>Burkholderiaceae</taxon>
        <taxon>Cupriavidus</taxon>
    </lineage>
</organism>
<dbReference type="InterPro" id="IPR036390">
    <property type="entry name" value="WH_DNA-bd_sf"/>
</dbReference>
<keyword evidence="7" id="KW-1185">Reference proteome</keyword>
<dbReference type="Gene3D" id="1.10.10.10">
    <property type="entry name" value="Winged helix-like DNA-binding domain superfamily/Winged helix DNA-binding domain"/>
    <property type="match status" value="1"/>
</dbReference>
<dbReference type="Proteomes" id="UP000002429">
    <property type="component" value="Chromosome"/>
</dbReference>
<evidence type="ECO:0000313" key="6">
    <source>
        <dbReference type="EMBL" id="ABF09457.1"/>
    </source>
</evidence>
<dbReference type="Gene3D" id="3.40.190.290">
    <property type="match status" value="1"/>
</dbReference>
<feature type="domain" description="HTH lysR-type" evidence="5">
    <location>
        <begin position="34"/>
        <end position="91"/>
    </location>
</feature>
<protein>
    <submittedName>
        <fullName evidence="6">DNA-binding transcriptional regulator (LysR-type)</fullName>
    </submittedName>
</protein>
<evidence type="ECO:0000256" key="2">
    <source>
        <dbReference type="ARBA" id="ARBA00023015"/>
    </source>
</evidence>
<evidence type="ECO:0000256" key="3">
    <source>
        <dbReference type="ARBA" id="ARBA00023125"/>
    </source>
</evidence>
<evidence type="ECO:0000259" key="5">
    <source>
        <dbReference type="PROSITE" id="PS50931"/>
    </source>
</evidence>
<dbReference type="KEGG" id="rme:Rmet_2580"/>
<comment type="similarity">
    <text evidence="1">Belongs to the LysR transcriptional regulatory family.</text>
</comment>
<dbReference type="Pfam" id="PF00126">
    <property type="entry name" value="HTH_1"/>
    <property type="match status" value="1"/>
</dbReference>
<dbReference type="InterPro" id="IPR000847">
    <property type="entry name" value="LysR_HTH_N"/>
</dbReference>
<dbReference type="InterPro" id="IPR005119">
    <property type="entry name" value="LysR_subst-bd"/>
</dbReference>
<dbReference type="GO" id="GO:0003700">
    <property type="term" value="F:DNA-binding transcription factor activity"/>
    <property type="evidence" value="ECO:0007669"/>
    <property type="project" value="InterPro"/>
</dbReference>
<dbReference type="EMBL" id="CP000352">
    <property type="protein sequence ID" value="ABF09457.1"/>
    <property type="molecule type" value="Genomic_DNA"/>
</dbReference>
<dbReference type="SUPFAM" id="SSF46785">
    <property type="entry name" value="Winged helix' DNA-binding domain"/>
    <property type="match status" value="1"/>
</dbReference>
<dbReference type="InterPro" id="IPR036388">
    <property type="entry name" value="WH-like_DNA-bd_sf"/>
</dbReference>
<name>Q1LK69_CUPMC</name>
<dbReference type="STRING" id="266264.Rmet_2580"/>
<accession>Q1LK69</accession>